<gene>
    <name evidence="1" type="ORF">CHRIB12_LOCUS14221</name>
</gene>
<dbReference type="OrthoDB" id="10378393at2759"/>
<dbReference type="Proteomes" id="UP000684084">
    <property type="component" value="Unassembled WGS sequence"/>
</dbReference>
<evidence type="ECO:0000313" key="2">
    <source>
        <dbReference type="Proteomes" id="UP000684084"/>
    </source>
</evidence>
<organism evidence="1 2">
    <name type="scientific">Rhizophagus irregularis</name>
    <dbReference type="NCBI Taxonomy" id="588596"/>
    <lineage>
        <taxon>Eukaryota</taxon>
        <taxon>Fungi</taxon>
        <taxon>Fungi incertae sedis</taxon>
        <taxon>Mucoromycota</taxon>
        <taxon>Glomeromycotina</taxon>
        <taxon>Glomeromycetes</taxon>
        <taxon>Glomerales</taxon>
        <taxon>Glomeraceae</taxon>
        <taxon>Rhizophagus</taxon>
    </lineage>
</organism>
<accession>A0A915ZGN2</accession>
<name>A0A915ZGN2_9GLOM</name>
<dbReference type="EMBL" id="CAGKOT010000032">
    <property type="protein sequence ID" value="CAB5373913.1"/>
    <property type="molecule type" value="Genomic_DNA"/>
</dbReference>
<dbReference type="AlphaFoldDB" id="A0A915ZGN2"/>
<evidence type="ECO:0000313" key="1">
    <source>
        <dbReference type="EMBL" id="CAB5373913.1"/>
    </source>
</evidence>
<proteinExistence type="predicted"/>
<protein>
    <submittedName>
        <fullName evidence="1">Uncharacterized protein</fullName>
    </submittedName>
</protein>
<reference evidence="1" key="1">
    <citation type="submission" date="2020-05" db="EMBL/GenBank/DDBJ databases">
        <authorList>
            <person name="Rincon C."/>
            <person name="Sanders R I."/>
            <person name="Robbins C."/>
            <person name="Chaturvedi A."/>
        </authorList>
    </citation>
    <scope>NUCLEOTIDE SEQUENCE</scope>
    <source>
        <strain evidence="1">CHB12</strain>
    </source>
</reference>
<sequence>MFGVSVHLTPQLEITKKLSKKIEESRECMYFRCNCAEFVSWRALHGSSINLFRTTCIKCWRIMDSI</sequence>
<comment type="caution">
    <text evidence="1">The sequence shown here is derived from an EMBL/GenBank/DDBJ whole genome shotgun (WGS) entry which is preliminary data.</text>
</comment>